<dbReference type="AlphaFoldDB" id="A0A7W9BIN4"/>
<protein>
    <submittedName>
        <fullName evidence="2">Uncharacterized protein</fullName>
    </submittedName>
</protein>
<name>A0A7W9BIN4_9RHOB</name>
<dbReference type="SUPFAM" id="SSF52540">
    <property type="entry name" value="P-loop containing nucleoside triphosphate hydrolases"/>
    <property type="match status" value="1"/>
</dbReference>
<dbReference type="EMBL" id="JACIJM010000002">
    <property type="protein sequence ID" value="MBB5721215.1"/>
    <property type="molecule type" value="Genomic_DNA"/>
</dbReference>
<comment type="caution">
    <text evidence="2">The sequence shown here is derived from an EMBL/GenBank/DDBJ whole genome shotgun (WGS) entry which is preliminary data.</text>
</comment>
<evidence type="ECO:0000313" key="2">
    <source>
        <dbReference type="EMBL" id="MBB5721215.1"/>
    </source>
</evidence>
<sequence length="476" mass="51362">MTTVRAAADQVYQVLNDALSVGKIPADTAETAQALLTRLRDPMRVTLMGFPKTGKSTLVNLLLNATVVPDGISLPTTLYVHGEKPTAVLTLTDGRLETLAEADPFQIAAAAPMYVEVSLPLPALGRISILEVVAPGVLQDQQRAMHWAAKRTDLALWCTDHFDTSEQALWDTMPDAIKDNGFMLLTHADQALARGHLEQTLTDVRENHAYQFNKILPIATPVAIAARKADGTVDKTMMQKSGGSALISAILRQVDSRLQETVDQAEILVEKFKDAVPQAVSAPINVVEMKTAQPVNMADAAAKLAPRPDVKSKLIALTPSQPAPSAIPSPEPTAEAPKKPRVGFMPKARGAAIIPRAKSETCDAYDQAIAHLTKQGRALTQDIAAHDALSPNDLMTASVDNIMWLSDYLEDLAITGDPVLEKTRTRALDAAELVQLMQIERNETAALDALSLVIQLKRDLESEIALSRHSSRTQAA</sequence>
<feature type="region of interest" description="Disordered" evidence="1">
    <location>
        <begin position="319"/>
        <end position="342"/>
    </location>
</feature>
<dbReference type="Proteomes" id="UP000535415">
    <property type="component" value="Unassembled WGS sequence"/>
</dbReference>
<keyword evidence="3" id="KW-1185">Reference proteome</keyword>
<dbReference type="Gene3D" id="3.40.50.300">
    <property type="entry name" value="P-loop containing nucleotide triphosphate hydrolases"/>
    <property type="match status" value="1"/>
</dbReference>
<evidence type="ECO:0000313" key="3">
    <source>
        <dbReference type="Proteomes" id="UP000535415"/>
    </source>
</evidence>
<evidence type="ECO:0000256" key="1">
    <source>
        <dbReference type="SAM" id="MobiDB-lite"/>
    </source>
</evidence>
<feature type="compositionally biased region" description="Pro residues" evidence="1">
    <location>
        <begin position="321"/>
        <end position="331"/>
    </location>
</feature>
<reference evidence="2 3" key="1">
    <citation type="submission" date="2020-08" db="EMBL/GenBank/DDBJ databases">
        <title>Genomic Encyclopedia of Type Strains, Phase IV (KMG-IV): sequencing the most valuable type-strain genomes for metagenomic binning, comparative biology and taxonomic classification.</title>
        <authorList>
            <person name="Goeker M."/>
        </authorList>
    </citation>
    <scope>NUCLEOTIDE SEQUENCE [LARGE SCALE GENOMIC DNA]</scope>
    <source>
        <strain evidence="2 3">DSM 101064</strain>
    </source>
</reference>
<organism evidence="2 3">
    <name type="scientific">Yoonia ponticola</name>
    <dbReference type="NCBI Taxonomy" id="1524255"/>
    <lineage>
        <taxon>Bacteria</taxon>
        <taxon>Pseudomonadati</taxon>
        <taxon>Pseudomonadota</taxon>
        <taxon>Alphaproteobacteria</taxon>
        <taxon>Rhodobacterales</taxon>
        <taxon>Paracoccaceae</taxon>
        <taxon>Yoonia</taxon>
    </lineage>
</organism>
<accession>A0A7W9BIN4</accession>
<dbReference type="RefSeq" id="WP_183525965.1">
    <property type="nucleotide sequence ID" value="NZ_JACIJM010000002.1"/>
</dbReference>
<proteinExistence type="predicted"/>
<dbReference type="InterPro" id="IPR027417">
    <property type="entry name" value="P-loop_NTPase"/>
</dbReference>
<gene>
    <name evidence="2" type="ORF">FHS72_000822</name>
</gene>